<gene>
    <name evidence="2" type="ORF">PLANPX_0413</name>
</gene>
<dbReference type="InterPro" id="IPR012902">
    <property type="entry name" value="N_methyl_site"/>
</dbReference>
<dbReference type="EMBL" id="AP021861">
    <property type="protein sequence ID" value="BBO30801.1"/>
    <property type="molecule type" value="Genomic_DNA"/>
</dbReference>
<dbReference type="NCBIfam" id="TIGR04294">
    <property type="entry name" value="pre_pil_HX9DG"/>
    <property type="match status" value="1"/>
</dbReference>
<dbReference type="InterPro" id="IPR045584">
    <property type="entry name" value="Pilin-like"/>
</dbReference>
<dbReference type="Gene3D" id="3.30.700.10">
    <property type="entry name" value="Glycoprotein, Type 4 Pilin"/>
    <property type="match status" value="1"/>
</dbReference>
<evidence type="ECO:0000313" key="2">
    <source>
        <dbReference type="EMBL" id="BBO30801.1"/>
    </source>
</evidence>
<sequence>MRPSLHCVQQSKRRAFTLVELLVVIAIIGMLVALLLPAVQAAREASRRAQCVSHVKQIALALHQHDAVHKQLPGTETSYGSGSLRTFTGGSAFIPILPYMEQQSLFATYNVKRAIGHADNAQIRSVAIPAYRCPSMAFAGAEPNYAWSGYAMTTGSGYPHFGKCCTGSGQPKETYHNGAIVDPKSSLLKKTSVSLIASLDGSSNTFLLGDMDAGLIYPPAVAPPDTVLCGVDVETGGTVPCYGCPLWYDFYPMNANQGGFSGVFNADRLITGCDEWVTFRSDHPGGVNMALVDGAVRFIAETTADVTLQRLAQRDDGETGAAP</sequence>
<dbReference type="Pfam" id="PF07963">
    <property type="entry name" value="N_methyl"/>
    <property type="match status" value="1"/>
</dbReference>
<dbReference type="Pfam" id="PF07596">
    <property type="entry name" value="SBP_bac_10"/>
    <property type="match status" value="1"/>
</dbReference>
<protein>
    <recommendedName>
        <fullName evidence="1">DUF1559 domain-containing protein</fullName>
    </recommendedName>
</protein>
<dbReference type="InterPro" id="IPR027558">
    <property type="entry name" value="Pre_pil_HX9DG_C"/>
</dbReference>
<dbReference type="SUPFAM" id="SSF54523">
    <property type="entry name" value="Pili subunits"/>
    <property type="match status" value="1"/>
</dbReference>
<organism evidence="2 3">
    <name type="scientific">Lacipirellula parvula</name>
    <dbReference type="NCBI Taxonomy" id="2650471"/>
    <lineage>
        <taxon>Bacteria</taxon>
        <taxon>Pseudomonadati</taxon>
        <taxon>Planctomycetota</taxon>
        <taxon>Planctomycetia</taxon>
        <taxon>Pirellulales</taxon>
        <taxon>Lacipirellulaceae</taxon>
        <taxon>Lacipirellula</taxon>
    </lineage>
</organism>
<dbReference type="RefSeq" id="WP_172991799.1">
    <property type="nucleotide sequence ID" value="NZ_AP021861.1"/>
</dbReference>
<dbReference type="NCBIfam" id="TIGR02532">
    <property type="entry name" value="IV_pilin_GFxxxE"/>
    <property type="match status" value="1"/>
</dbReference>
<proteinExistence type="predicted"/>
<dbReference type="KEGG" id="lpav:PLANPX_0413"/>
<evidence type="ECO:0000259" key="1">
    <source>
        <dbReference type="Pfam" id="PF07596"/>
    </source>
</evidence>
<feature type="domain" description="DUF1559" evidence="1">
    <location>
        <begin position="40"/>
        <end position="303"/>
    </location>
</feature>
<evidence type="ECO:0000313" key="3">
    <source>
        <dbReference type="Proteomes" id="UP000326837"/>
    </source>
</evidence>
<reference evidence="3" key="1">
    <citation type="submission" date="2019-10" db="EMBL/GenBank/DDBJ databases">
        <title>Lacipirellula parvula gen. nov., sp. nov., representing a lineage of planctomycetes widespread in freshwater anoxic habitats, and description of the family Lacipirellulaceae.</title>
        <authorList>
            <person name="Dedysh S.N."/>
            <person name="Kulichevskaya I.S."/>
            <person name="Beletsky A.V."/>
            <person name="Rakitin A.L."/>
            <person name="Mardanov A.V."/>
            <person name="Ivanova A.A."/>
            <person name="Saltykova V.X."/>
            <person name="Rijpstra W.I.C."/>
            <person name="Sinninghe Damste J.S."/>
            <person name="Ravin N.V."/>
        </authorList>
    </citation>
    <scope>NUCLEOTIDE SEQUENCE [LARGE SCALE GENOMIC DNA]</scope>
    <source>
        <strain evidence="3">PX69</strain>
    </source>
</reference>
<dbReference type="AlphaFoldDB" id="A0A5K7X7T6"/>
<keyword evidence="3" id="KW-1185">Reference proteome</keyword>
<name>A0A5K7X7T6_9BACT</name>
<accession>A0A5K7X7T6</accession>
<dbReference type="Proteomes" id="UP000326837">
    <property type="component" value="Chromosome"/>
</dbReference>
<dbReference type="PANTHER" id="PTHR30093">
    <property type="entry name" value="GENERAL SECRETION PATHWAY PROTEIN G"/>
    <property type="match status" value="1"/>
</dbReference>
<dbReference type="PANTHER" id="PTHR30093:SF2">
    <property type="entry name" value="TYPE II SECRETION SYSTEM PROTEIN H"/>
    <property type="match status" value="1"/>
</dbReference>
<dbReference type="InterPro" id="IPR011453">
    <property type="entry name" value="DUF1559"/>
</dbReference>